<dbReference type="InterPro" id="IPR041168">
    <property type="entry name" value="LodA_N"/>
</dbReference>
<dbReference type="InterPro" id="IPR041173">
    <property type="entry name" value="LodA_C"/>
</dbReference>
<sequence length="577" mass="64621">MSYRIHPAIGVVRVGDSPEFYLAPERPGTLPVLPDGGVFTPADFRDAEGRLRRQGERFEVYSYRDDTDPGRPVRPGENGVERIEWTVHLANKKAIWYEFVVNAGESGYAPDHPLRNADVTDPALRQKMIIDPGPRTLKDAGESVAFSRTDNPGRYPMTFPPPDLRPSSIDSLGEMRTDREGRLIVLGGFGASGSGDAVPVVDDYANNDTWWDDTSDGPVTARLIMSDGRAVDVGASAWVMAVPPRYAPELSNLVTLYDTITDMAVRNLRTRPDVFHDGLWQRDFTPDWEGDIKPILERAHHYGWVVAIPTHPHDLDFEKLGDPAPAYNGMRRFYLDLIRPPDTPDLFASPDNGLPLMPFLAGDNCFQPGPLASRYLTLTRTQFFFLRQWADGNFTTKGPPEPPPGVRRDRAALDNCVGGAFSPGIEMTWICRNPKLYAEPYRIRRKAGVRPPLSLGQDLDLGLEPGDLSKYMAVPWQADFNECSQQQIGDRFVWWWPVQRPDFVFVQEADGVRQVPWVGTDGDQNADDYVRFADDLDMVAHWSGLGFVVNKGTGEDPLFLEVERTLLRDAPSPDSRP</sequence>
<feature type="region of interest" description="Disordered" evidence="1">
    <location>
        <begin position="145"/>
        <end position="168"/>
    </location>
</feature>
<feature type="domain" description="L-lysine epsilon oxidase C-terminal" evidence="3">
    <location>
        <begin position="370"/>
        <end position="490"/>
    </location>
</feature>
<dbReference type="Pfam" id="PF18417">
    <property type="entry name" value="LodA_C"/>
    <property type="match status" value="1"/>
</dbReference>
<keyword evidence="5" id="KW-1185">Reference proteome</keyword>
<evidence type="ECO:0000256" key="1">
    <source>
        <dbReference type="SAM" id="MobiDB-lite"/>
    </source>
</evidence>
<evidence type="ECO:0000259" key="2">
    <source>
        <dbReference type="Pfam" id="PF17990"/>
    </source>
</evidence>
<organism evidence="4 5">
    <name type="scientific">Sphaerisporangium flaviroseum</name>
    <dbReference type="NCBI Taxonomy" id="509199"/>
    <lineage>
        <taxon>Bacteria</taxon>
        <taxon>Bacillati</taxon>
        <taxon>Actinomycetota</taxon>
        <taxon>Actinomycetes</taxon>
        <taxon>Streptosporangiales</taxon>
        <taxon>Streptosporangiaceae</taxon>
        <taxon>Sphaerisporangium</taxon>
    </lineage>
</organism>
<accession>A0ABP7IHG1</accession>
<reference evidence="5" key="1">
    <citation type="journal article" date="2019" name="Int. J. Syst. Evol. Microbiol.">
        <title>The Global Catalogue of Microorganisms (GCM) 10K type strain sequencing project: providing services to taxonomists for standard genome sequencing and annotation.</title>
        <authorList>
            <consortium name="The Broad Institute Genomics Platform"/>
            <consortium name="The Broad Institute Genome Sequencing Center for Infectious Disease"/>
            <person name="Wu L."/>
            <person name="Ma J."/>
        </authorList>
    </citation>
    <scope>NUCLEOTIDE SEQUENCE [LARGE SCALE GENOMIC DNA]</scope>
    <source>
        <strain evidence="5">JCM 16908</strain>
    </source>
</reference>
<gene>
    <name evidence="4" type="ORF">GCM10022226_43790</name>
</gene>
<dbReference type="Proteomes" id="UP001500888">
    <property type="component" value="Unassembled WGS sequence"/>
</dbReference>
<dbReference type="RefSeq" id="WP_344943092.1">
    <property type="nucleotide sequence ID" value="NZ_BAAAZR010000010.1"/>
</dbReference>
<dbReference type="EMBL" id="BAAAZR010000010">
    <property type="protein sequence ID" value="GAA3818494.1"/>
    <property type="molecule type" value="Genomic_DNA"/>
</dbReference>
<feature type="domain" description="L-Lysine epsilon oxidase N-terminal" evidence="2">
    <location>
        <begin position="6"/>
        <end position="240"/>
    </location>
</feature>
<evidence type="ECO:0000313" key="4">
    <source>
        <dbReference type="EMBL" id="GAA3818494.1"/>
    </source>
</evidence>
<evidence type="ECO:0000259" key="3">
    <source>
        <dbReference type="Pfam" id="PF18417"/>
    </source>
</evidence>
<name>A0ABP7IHG1_9ACTN</name>
<proteinExistence type="predicted"/>
<evidence type="ECO:0000313" key="5">
    <source>
        <dbReference type="Proteomes" id="UP001500888"/>
    </source>
</evidence>
<comment type="caution">
    <text evidence="4">The sequence shown here is derived from an EMBL/GenBank/DDBJ whole genome shotgun (WGS) entry which is preliminary data.</text>
</comment>
<dbReference type="Pfam" id="PF17990">
    <property type="entry name" value="LodA_N"/>
    <property type="match status" value="1"/>
</dbReference>
<protein>
    <submittedName>
        <fullName evidence="4">LodA/GoxA family CTQ-dependent oxidase</fullName>
    </submittedName>
</protein>